<dbReference type="InterPro" id="IPR012132">
    <property type="entry name" value="GMC_OxRdtase"/>
</dbReference>
<dbReference type="SUPFAM" id="SSF51905">
    <property type="entry name" value="FAD/NAD(P)-binding domain"/>
    <property type="match status" value="1"/>
</dbReference>
<dbReference type="GO" id="GO:0016614">
    <property type="term" value="F:oxidoreductase activity, acting on CH-OH group of donors"/>
    <property type="evidence" value="ECO:0007669"/>
    <property type="project" value="InterPro"/>
</dbReference>
<dbReference type="Proteomes" id="UP000094527">
    <property type="component" value="Unassembled WGS sequence"/>
</dbReference>
<dbReference type="STRING" id="48709.A0A1D2M2X3"/>
<evidence type="ECO:0000256" key="4">
    <source>
        <dbReference type="ARBA" id="ARBA00022827"/>
    </source>
</evidence>
<feature type="transmembrane region" description="Helical" evidence="5">
    <location>
        <begin position="20"/>
        <end position="42"/>
    </location>
</feature>
<evidence type="ECO:0000256" key="2">
    <source>
        <dbReference type="ARBA" id="ARBA00010790"/>
    </source>
</evidence>
<dbReference type="InterPro" id="IPR036188">
    <property type="entry name" value="FAD/NAD-bd_sf"/>
</dbReference>
<dbReference type="AlphaFoldDB" id="A0A1D2M2X3"/>
<protein>
    <submittedName>
        <fullName evidence="7">Glucose dehydrogenase [FAD, quinone]</fullName>
    </submittedName>
</protein>
<comment type="caution">
    <text evidence="7">The sequence shown here is derived from an EMBL/GenBank/DDBJ whole genome shotgun (WGS) entry which is preliminary data.</text>
</comment>
<dbReference type="Gene3D" id="3.50.50.60">
    <property type="entry name" value="FAD/NAD(P)-binding domain"/>
    <property type="match status" value="1"/>
</dbReference>
<dbReference type="GO" id="GO:0050660">
    <property type="term" value="F:flavin adenine dinucleotide binding"/>
    <property type="evidence" value="ECO:0007669"/>
    <property type="project" value="InterPro"/>
</dbReference>
<proteinExistence type="inferred from homology"/>
<evidence type="ECO:0000259" key="6">
    <source>
        <dbReference type="PROSITE" id="PS00624"/>
    </source>
</evidence>
<evidence type="ECO:0000313" key="7">
    <source>
        <dbReference type="EMBL" id="ODM87294.1"/>
    </source>
</evidence>
<dbReference type="InterPro" id="IPR000172">
    <property type="entry name" value="GMC_OxRdtase_N"/>
</dbReference>
<keyword evidence="5" id="KW-0472">Membrane</keyword>
<evidence type="ECO:0000313" key="8">
    <source>
        <dbReference type="Proteomes" id="UP000094527"/>
    </source>
</evidence>
<dbReference type="Gene3D" id="3.30.560.10">
    <property type="entry name" value="Glucose Oxidase, domain 3"/>
    <property type="match status" value="1"/>
</dbReference>
<evidence type="ECO:0000256" key="1">
    <source>
        <dbReference type="ARBA" id="ARBA00001974"/>
    </source>
</evidence>
<name>A0A1D2M2X3_ORCCI</name>
<organism evidence="7 8">
    <name type="scientific">Orchesella cincta</name>
    <name type="common">Springtail</name>
    <name type="synonym">Podura cincta</name>
    <dbReference type="NCBI Taxonomy" id="48709"/>
    <lineage>
        <taxon>Eukaryota</taxon>
        <taxon>Metazoa</taxon>
        <taxon>Ecdysozoa</taxon>
        <taxon>Arthropoda</taxon>
        <taxon>Hexapoda</taxon>
        <taxon>Collembola</taxon>
        <taxon>Entomobryomorpha</taxon>
        <taxon>Entomobryoidea</taxon>
        <taxon>Orchesellidae</taxon>
        <taxon>Orchesellinae</taxon>
        <taxon>Orchesella</taxon>
    </lineage>
</organism>
<evidence type="ECO:0000256" key="5">
    <source>
        <dbReference type="SAM" id="Phobius"/>
    </source>
</evidence>
<keyword evidence="4" id="KW-0274">FAD</keyword>
<keyword evidence="5" id="KW-0812">Transmembrane</keyword>
<gene>
    <name evidence="7" type="ORF">Ocin01_19389</name>
</gene>
<comment type="cofactor">
    <cofactor evidence="1">
        <name>FAD</name>
        <dbReference type="ChEBI" id="CHEBI:57692"/>
    </cofactor>
</comment>
<reference evidence="7 8" key="1">
    <citation type="journal article" date="2016" name="Genome Biol. Evol.">
        <title>Gene Family Evolution Reflects Adaptation to Soil Environmental Stressors in the Genome of the Collembolan Orchesella cincta.</title>
        <authorList>
            <person name="Faddeeva-Vakhrusheva A."/>
            <person name="Derks M.F."/>
            <person name="Anvar S.Y."/>
            <person name="Agamennone V."/>
            <person name="Suring W."/>
            <person name="Smit S."/>
            <person name="van Straalen N.M."/>
            <person name="Roelofs D."/>
        </authorList>
    </citation>
    <scope>NUCLEOTIDE SEQUENCE [LARGE SCALE GENOMIC DNA]</scope>
    <source>
        <tissue evidence="7">Mixed pool</tissue>
    </source>
</reference>
<keyword evidence="3" id="KW-0285">Flavoprotein</keyword>
<dbReference type="OMA" id="EHETKEY"/>
<keyword evidence="8" id="KW-1185">Reference proteome</keyword>
<dbReference type="Pfam" id="PF00732">
    <property type="entry name" value="GMC_oxred_N"/>
    <property type="match status" value="1"/>
</dbReference>
<evidence type="ECO:0000256" key="3">
    <source>
        <dbReference type="ARBA" id="ARBA00022630"/>
    </source>
</evidence>
<dbReference type="PANTHER" id="PTHR11552">
    <property type="entry name" value="GLUCOSE-METHANOL-CHOLINE GMC OXIDOREDUCTASE"/>
    <property type="match status" value="1"/>
</dbReference>
<dbReference type="OrthoDB" id="269227at2759"/>
<comment type="similarity">
    <text evidence="2">Belongs to the GMC oxidoreductase family.</text>
</comment>
<keyword evidence="5" id="KW-1133">Transmembrane helix</keyword>
<feature type="domain" description="Glucose-methanol-choline oxidoreductase N-terminal" evidence="6">
    <location>
        <begin position="336"/>
        <end position="350"/>
    </location>
</feature>
<dbReference type="EMBL" id="LJIJ01005657">
    <property type="protein sequence ID" value="ODM87294.1"/>
    <property type="molecule type" value="Genomic_DNA"/>
</dbReference>
<sequence length="363" mass="40135">MTVIIALNTILRVFPDRFPIPLPASAVIVVALTIAINSWVAFDRAKDFVTQNNIINLSTKHCQDQSFDYIIVGGGAAGMIVATRLANASRGATVLILEAGGDPSLLNELPSMDFFLLNQPANTWIYNTTPQAYACGACDDRKSLSTAGRMLGGSTSTNFMMYVRGNREDFNRWQYEDAGGDPQWSYKAVLPYFKKSEDYNGAHVNQSDSGVYHGRGGLLNVGTHDYMPGTDQFLAAAAEKGYRIGDYNGRDQEVFSSIDVTTQNGWRESTYRAFYRDTGKPENLCIRKYAHVTKINFASGNIGQNGYRPRAVGVTYTRHKKEYTVYARKEVILSAGTILSPKLLLLSGVGPAYDLQAMNVRYF</sequence>
<accession>A0A1D2M2X3</accession>
<dbReference type="PANTHER" id="PTHR11552:SF147">
    <property type="entry name" value="CHOLINE DEHYDROGENASE, MITOCHONDRIAL"/>
    <property type="match status" value="1"/>
</dbReference>
<dbReference type="PROSITE" id="PS00624">
    <property type="entry name" value="GMC_OXRED_2"/>
    <property type="match status" value="1"/>
</dbReference>